<organism evidence="8 9">
    <name type="scientific">Sparus aurata</name>
    <name type="common">Gilthead sea bream</name>
    <dbReference type="NCBI Taxonomy" id="8175"/>
    <lineage>
        <taxon>Eukaryota</taxon>
        <taxon>Metazoa</taxon>
        <taxon>Chordata</taxon>
        <taxon>Craniata</taxon>
        <taxon>Vertebrata</taxon>
        <taxon>Euteleostomi</taxon>
        <taxon>Actinopterygii</taxon>
        <taxon>Neopterygii</taxon>
        <taxon>Teleostei</taxon>
        <taxon>Neoteleostei</taxon>
        <taxon>Acanthomorphata</taxon>
        <taxon>Eupercaria</taxon>
        <taxon>Spariformes</taxon>
        <taxon>Sparidae</taxon>
        <taxon>Sparus</taxon>
    </lineage>
</organism>
<dbReference type="PANTHER" id="PTHR20955:SF2">
    <property type="entry name" value="PROTEIN JAGUNAL HOMOLOG 1-B"/>
    <property type="match status" value="1"/>
</dbReference>
<evidence type="ECO:0000256" key="6">
    <source>
        <dbReference type="ARBA" id="ARBA00023136"/>
    </source>
</evidence>
<keyword evidence="6 7" id="KW-0472">Membrane</keyword>
<keyword evidence="5 7" id="KW-1133">Transmembrane helix</keyword>
<reference evidence="8" key="3">
    <citation type="submission" date="2025-09" db="UniProtKB">
        <authorList>
            <consortium name="Ensembl"/>
        </authorList>
    </citation>
    <scope>IDENTIFICATION</scope>
</reference>
<evidence type="ECO:0000256" key="7">
    <source>
        <dbReference type="SAM" id="Phobius"/>
    </source>
</evidence>
<reference evidence="8" key="2">
    <citation type="submission" date="2025-08" db="UniProtKB">
        <authorList>
            <consortium name="Ensembl"/>
        </authorList>
    </citation>
    <scope>IDENTIFICATION</scope>
</reference>
<dbReference type="Ensembl" id="ENSSAUT00010071118.1">
    <property type="protein sequence ID" value="ENSSAUP00010067948.1"/>
    <property type="gene ID" value="ENSSAUG00010027007.1"/>
</dbReference>
<evidence type="ECO:0000256" key="1">
    <source>
        <dbReference type="ARBA" id="ARBA00004477"/>
    </source>
</evidence>
<proteinExistence type="inferred from homology"/>
<dbReference type="Proteomes" id="UP000472265">
    <property type="component" value="Chromosome 24"/>
</dbReference>
<dbReference type="GO" id="GO:0007029">
    <property type="term" value="P:endoplasmic reticulum organization"/>
    <property type="evidence" value="ECO:0007669"/>
    <property type="project" value="InterPro"/>
</dbReference>
<dbReference type="GO" id="GO:0016192">
    <property type="term" value="P:vesicle-mediated transport"/>
    <property type="evidence" value="ECO:0007669"/>
    <property type="project" value="TreeGrafter"/>
</dbReference>
<reference evidence="8" key="1">
    <citation type="submission" date="2021-04" db="EMBL/GenBank/DDBJ databases">
        <authorList>
            <consortium name="Wellcome Sanger Institute Data Sharing"/>
        </authorList>
    </citation>
    <scope>NUCLEOTIDE SEQUENCE [LARGE SCALE GENOMIC DNA]</scope>
</reference>
<name>A0A671YYX1_SPAAU</name>
<dbReference type="AlphaFoldDB" id="A0A671YYX1"/>
<dbReference type="InParanoid" id="A0A671YYX1"/>
<evidence type="ECO:0000256" key="3">
    <source>
        <dbReference type="ARBA" id="ARBA00022692"/>
    </source>
</evidence>
<evidence type="ECO:0000256" key="5">
    <source>
        <dbReference type="ARBA" id="ARBA00022989"/>
    </source>
</evidence>
<evidence type="ECO:0000313" key="9">
    <source>
        <dbReference type="Proteomes" id="UP000472265"/>
    </source>
</evidence>
<evidence type="ECO:0000256" key="4">
    <source>
        <dbReference type="ARBA" id="ARBA00022824"/>
    </source>
</evidence>
<comment type="subcellular location">
    <subcellularLocation>
        <location evidence="1">Endoplasmic reticulum membrane</location>
        <topology evidence="1">Multi-pass membrane protein</topology>
    </subcellularLocation>
</comment>
<dbReference type="GO" id="GO:0005789">
    <property type="term" value="C:endoplasmic reticulum membrane"/>
    <property type="evidence" value="ECO:0007669"/>
    <property type="project" value="UniProtKB-SubCell"/>
</dbReference>
<accession>A0A671YYX1</accession>
<dbReference type="PANTHER" id="PTHR20955">
    <property type="entry name" value="PROTEIN JAGUNAL HOMOLOG 1"/>
    <property type="match status" value="1"/>
</dbReference>
<comment type="similarity">
    <text evidence="2">Belongs to the jagunal family.</text>
</comment>
<dbReference type="GeneTree" id="ENSGT00970000197183"/>
<dbReference type="GO" id="GO:0038158">
    <property type="term" value="P:granulocyte colony-stimulating factor signaling pathway"/>
    <property type="evidence" value="ECO:0007669"/>
    <property type="project" value="TreeGrafter"/>
</dbReference>
<dbReference type="Pfam" id="PF07086">
    <property type="entry name" value="Jagunal"/>
    <property type="match status" value="1"/>
</dbReference>
<dbReference type="InterPro" id="IPR009787">
    <property type="entry name" value="Jagunal"/>
</dbReference>
<feature type="transmembrane region" description="Helical" evidence="7">
    <location>
        <begin position="57"/>
        <end position="75"/>
    </location>
</feature>
<keyword evidence="4" id="KW-0256">Endoplasmic reticulum</keyword>
<keyword evidence="3 7" id="KW-0812">Transmembrane</keyword>
<keyword evidence="9" id="KW-1185">Reference proteome</keyword>
<evidence type="ECO:0000313" key="8">
    <source>
        <dbReference type="Ensembl" id="ENSSAUP00010067948.1"/>
    </source>
</evidence>
<protein>
    <submittedName>
        <fullName evidence="8">Uncharacterized protein</fullName>
    </submittedName>
</protein>
<sequence length="114" mass="12402">MASGAGPRATGTDGSNFQHRPFFLLLQCHPSTNALITVTVSQLSLVSHKLVASPYQWVYPYLLSIIPTVFCFLALPRNNISDLAVCIASSSASLLCRCTPGRSTATSCWTRRRN</sequence>
<evidence type="ECO:0000256" key="2">
    <source>
        <dbReference type="ARBA" id="ARBA00008462"/>
    </source>
</evidence>